<dbReference type="InterPro" id="IPR050194">
    <property type="entry name" value="Glycosyltransferase_grp1"/>
</dbReference>
<dbReference type="InterPro" id="IPR001296">
    <property type="entry name" value="Glyco_trans_1"/>
</dbReference>
<evidence type="ECO:0000313" key="2">
    <source>
        <dbReference type="EMBL" id="PJE58395.1"/>
    </source>
</evidence>
<dbReference type="PANTHER" id="PTHR45947:SF3">
    <property type="entry name" value="SULFOQUINOVOSYL TRANSFERASE SQD2"/>
    <property type="match status" value="1"/>
</dbReference>
<reference evidence="3" key="1">
    <citation type="submission" date="2017-09" db="EMBL/GenBank/DDBJ databases">
        <title>Depth-based differentiation of microbial function through sediment-hosted aquifers and enrichment of novel symbionts in the deep terrestrial subsurface.</title>
        <authorList>
            <person name="Probst A.J."/>
            <person name="Ladd B."/>
            <person name="Jarett J.K."/>
            <person name="Geller-Mcgrath D.E."/>
            <person name="Sieber C.M.K."/>
            <person name="Emerson J.B."/>
            <person name="Anantharaman K."/>
            <person name="Thomas B.C."/>
            <person name="Malmstrom R."/>
            <person name="Stieglmeier M."/>
            <person name="Klingl A."/>
            <person name="Woyke T."/>
            <person name="Ryan C.M."/>
            <person name="Banfield J.F."/>
        </authorList>
    </citation>
    <scope>NUCLEOTIDE SEQUENCE [LARGE SCALE GENOMIC DNA]</scope>
</reference>
<dbReference type="EMBL" id="PFDW01000020">
    <property type="protein sequence ID" value="PJE58395.1"/>
    <property type="molecule type" value="Genomic_DNA"/>
</dbReference>
<dbReference type="Proteomes" id="UP000231450">
    <property type="component" value="Unassembled WGS sequence"/>
</dbReference>
<sequence length="415" mass="47879">MRNMNILVTFPIGLTKNKKVVTGGISRQIKDFYGYVAKEPDTHMYGLVIRFKPGLSATFNKRAVKKTAPLGFQYYYIQGDSTKLYNSIKKIDSLEDISVSRLSEAIIKRIIEIIERDKVEVVLINGMPSWHVWFVREAARRVGIPLVMVHAGVMNREVHMYRNVIDKKIAQIYSWIEKDYCGGDIWNIFLNETTRDFLRENVFGRKEFHGKVIYLPLAEAYTRVKAKVNSTSEQKASIKVGTVGRWDRIKNHPAILKLAEYAQAHSLPIKYYSVTMIPNTQINFKMKEKYRKVVNVFGQMSSSELIKYYKELDLLIMPSFFDVSPNTVLESMIVGTPALISPNVGHVEWYRKTGISKWIIDFKNIKQTTDMIIEVANQNVPKEVTAWIKKNHRANKAFKEYLSVAKEAIAEYSKK</sequence>
<dbReference type="SUPFAM" id="SSF53756">
    <property type="entry name" value="UDP-Glycosyltransferase/glycogen phosphorylase"/>
    <property type="match status" value="1"/>
</dbReference>
<dbReference type="GO" id="GO:0016757">
    <property type="term" value="F:glycosyltransferase activity"/>
    <property type="evidence" value="ECO:0007669"/>
    <property type="project" value="InterPro"/>
</dbReference>
<evidence type="ECO:0000313" key="3">
    <source>
        <dbReference type="Proteomes" id="UP000231450"/>
    </source>
</evidence>
<organism evidence="2 3">
    <name type="scientific">Candidatus Portnoybacteria bacterium CG10_big_fil_rev_8_21_14_0_10_36_7</name>
    <dbReference type="NCBI Taxonomy" id="1974812"/>
    <lineage>
        <taxon>Bacteria</taxon>
        <taxon>Candidatus Portnoyibacteriota</taxon>
    </lineage>
</organism>
<dbReference type="Gene3D" id="3.40.50.2000">
    <property type="entry name" value="Glycogen Phosphorylase B"/>
    <property type="match status" value="1"/>
</dbReference>
<feature type="domain" description="Glycosyl transferase family 1" evidence="1">
    <location>
        <begin position="287"/>
        <end position="390"/>
    </location>
</feature>
<evidence type="ECO:0000259" key="1">
    <source>
        <dbReference type="Pfam" id="PF00534"/>
    </source>
</evidence>
<accession>A0A2M8KEQ9</accession>
<proteinExistence type="predicted"/>
<gene>
    <name evidence="2" type="ORF">COU81_00990</name>
</gene>
<name>A0A2M8KEQ9_9BACT</name>
<dbReference type="PANTHER" id="PTHR45947">
    <property type="entry name" value="SULFOQUINOVOSYL TRANSFERASE SQD2"/>
    <property type="match status" value="1"/>
</dbReference>
<protein>
    <recommendedName>
        <fullName evidence="1">Glycosyl transferase family 1 domain-containing protein</fullName>
    </recommendedName>
</protein>
<comment type="caution">
    <text evidence="2">The sequence shown here is derived from an EMBL/GenBank/DDBJ whole genome shotgun (WGS) entry which is preliminary data.</text>
</comment>
<dbReference type="AlphaFoldDB" id="A0A2M8KEQ9"/>
<dbReference type="Pfam" id="PF00534">
    <property type="entry name" value="Glycos_transf_1"/>
    <property type="match status" value="1"/>
</dbReference>